<dbReference type="GO" id="GO:0032266">
    <property type="term" value="F:phosphatidylinositol-3-phosphate binding"/>
    <property type="evidence" value="ECO:0007669"/>
    <property type="project" value="TreeGrafter"/>
</dbReference>
<dbReference type="InterPro" id="IPR040392">
    <property type="entry name" value="PKHA4-7_PH"/>
</dbReference>
<dbReference type="OrthoDB" id="43122at2759"/>
<feature type="compositionally biased region" description="Low complexity" evidence="2">
    <location>
        <begin position="384"/>
        <end position="399"/>
    </location>
</feature>
<feature type="compositionally biased region" description="Basic and acidic residues" evidence="2">
    <location>
        <begin position="1156"/>
        <end position="1175"/>
    </location>
</feature>
<feature type="region of interest" description="Disordered" evidence="2">
    <location>
        <begin position="1358"/>
        <end position="1403"/>
    </location>
</feature>
<feature type="compositionally biased region" description="Basic and acidic residues" evidence="2">
    <location>
        <begin position="947"/>
        <end position="960"/>
    </location>
</feature>
<dbReference type="InterPro" id="IPR011993">
    <property type="entry name" value="PH-like_dom_sf"/>
</dbReference>
<feature type="compositionally biased region" description="Basic and acidic residues" evidence="2">
    <location>
        <begin position="278"/>
        <end position="288"/>
    </location>
</feature>
<dbReference type="PROSITE" id="PS50003">
    <property type="entry name" value="PH_DOMAIN"/>
    <property type="match status" value="1"/>
</dbReference>
<feature type="compositionally biased region" description="Basic and acidic residues" evidence="2">
    <location>
        <begin position="997"/>
        <end position="1007"/>
    </location>
</feature>
<evidence type="ECO:0000313" key="4">
    <source>
        <dbReference type="EMBL" id="KAI1882271.1"/>
    </source>
</evidence>
<feature type="compositionally biased region" description="Basic residues" evidence="2">
    <location>
        <begin position="1031"/>
        <end position="1045"/>
    </location>
</feature>
<dbReference type="GO" id="GO:0005829">
    <property type="term" value="C:cytosol"/>
    <property type="evidence" value="ECO:0007669"/>
    <property type="project" value="TreeGrafter"/>
</dbReference>
<evidence type="ECO:0000256" key="1">
    <source>
        <dbReference type="SAM" id="Coils"/>
    </source>
</evidence>
<feature type="region of interest" description="Disordered" evidence="2">
    <location>
        <begin position="1565"/>
        <end position="1622"/>
    </location>
</feature>
<dbReference type="Gene3D" id="2.30.29.30">
    <property type="entry name" value="Pleckstrin-homology domain (PH domain)/Phosphotyrosine-binding domain (PTB)"/>
    <property type="match status" value="1"/>
</dbReference>
<feature type="compositionally biased region" description="Low complexity" evidence="2">
    <location>
        <begin position="1288"/>
        <end position="1299"/>
    </location>
</feature>
<feature type="compositionally biased region" description="Basic and acidic residues" evidence="2">
    <location>
        <begin position="1122"/>
        <end position="1148"/>
    </location>
</feature>
<dbReference type="Pfam" id="PF00169">
    <property type="entry name" value="PH"/>
    <property type="match status" value="1"/>
</dbReference>
<feature type="region of interest" description="Disordered" evidence="2">
    <location>
        <begin position="262"/>
        <end position="298"/>
    </location>
</feature>
<feature type="coiled-coil region" evidence="1">
    <location>
        <begin position="712"/>
        <end position="739"/>
    </location>
</feature>
<organism evidence="4 5">
    <name type="scientific">Albula goreensis</name>
    <dbReference type="NCBI Taxonomy" id="1534307"/>
    <lineage>
        <taxon>Eukaryota</taxon>
        <taxon>Metazoa</taxon>
        <taxon>Chordata</taxon>
        <taxon>Craniata</taxon>
        <taxon>Vertebrata</taxon>
        <taxon>Euteleostomi</taxon>
        <taxon>Actinopterygii</taxon>
        <taxon>Neopterygii</taxon>
        <taxon>Teleostei</taxon>
        <taxon>Albuliformes</taxon>
        <taxon>Albulidae</taxon>
        <taxon>Albula</taxon>
    </lineage>
</organism>
<dbReference type="InterPro" id="IPR057971">
    <property type="entry name" value="PKHA4-7_TBCA"/>
</dbReference>
<feature type="compositionally biased region" description="Acidic residues" evidence="2">
    <location>
        <begin position="1482"/>
        <end position="1492"/>
    </location>
</feature>
<protein>
    <recommendedName>
        <fullName evidence="3">PH domain-containing protein</fullName>
    </recommendedName>
</protein>
<dbReference type="EMBL" id="JAERUA010000025">
    <property type="protein sequence ID" value="KAI1882271.1"/>
    <property type="molecule type" value="Genomic_DNA"/>
</dbReference>
<feature type="compositionally biased region" description="Basic and acidic residues" evidence="2">
    <location>
        <begin position="1302"/>
        <end position="1311"/>
    </location>
</feature>
<keyword evidence="1" id="KW-0175">Coiled coil</keyword>
<feature type="compositionally biased region" description="Basic and acidic residues" evidence="2">
    <location>
        <begin position="1016"/>
        <end position="1030"/>
    </location>
</feature>
<dbReference type="GO" id="GO:0010314">
    <property type="term" value="F:phosphatidylinositol-5-phosphate binding"/>
    <property type="evidence" value="ECO:0007669"/>
    <property type="project" value="TreeGrafter"/>
</dbReference>
<feature type="domain" description="PH" evidence="3">
    <location>
        <begin position="104"/>
        <end position="203"/>
    </location>
</feature>
<dbReference type="GO" id="GO:0070273">
    <property type="term" value="F:phosphatidylinositol-4-phosphate binding"/>
    <property type="evidence" value="ECO:0007669"/>
    <property type="project" value="TreeGrafter"/>
</dbReference>
<feature type="region of interest" description="Disordered" evidence="2">
    <location>
        <begin position="1088"/>
        <end position="1337"/>
    </location>
</feature>
<evidence type="ECO:0000259" key="3">
    <source>
        <dbReference type="PROSITE" id="PS50003"/>
    </source>
</evidence>
<name>A0A8T3CE05_9TELE</name>
<feature type="compositionally biased region" description="Pro residues" evidence="2">
    <location>
        <begin position="1599"/>
        <end position="1611"/>
    </location>
</feature>
<evidence type="ECO:0000313" key="5">
    <source>
        <dbReference type="Proteomes" id="UP000829720"/>
    </source>
</evidence>
<keyword evidence="5" id="KW-1185">Reference proteome</keyword>
<gene>
    <name evidence="4" type="ORF">AGOR_G00248960</name>
</gene>
<feature type="compositionally biased region" description="Basic and acidic residues" evidence="2">
    <location>
        <begin position="1088"/>
        <end position="1115"/>
    </location>
</feature>
<dbReference type="InterPro" id="IPR001849">
    <property type="entry name" value="PH_domain"/>
</dbReference>
<dbReference type="CDD" id="cd13248">
    <property type="entry name" value="PH_PEPP1_2_3"/>
    <property type="match status" value="1"/>
</dbReference>
<feature type="compositionally biased region" description="Basic and acidic residues" evidence="2">
    <location>
        <begin position="1420"/>
        <end position="1450"/>
    </location>
</feature>
<feature type="compositionally biased region" description="Basic and acidic residues" evidence="2">
    <location>
        <begin position="1319"/>
        <end position="1337"/>
    </location>
</feature>
<reference evidence="4" key="1">
    <citation type="submission" date="2021-01" db="EMBL/GenBank/DDBJ databases">
        <authorList>
            <person name="Zahm M."/>
            <person name="Roques C."/>
            <person name="Cabau C."/>
            <person name="Klopp C."/>
            <person name="Donnadieu C."/>
            <person name="Jouanno E."/>
            <person name="Lampietro C."/>
            <person name="Louis A."/>
            <person name="Herpin A."/>
            <person name="Echchiki A."/>
            <person name="Berthelot C."/>
            <person name="Parey E."/>
            <person name="Roest-Crollius H."/>
            <person name="Braasch I."/>
            <person name="Postlethwait J."/>
            <person name="Bobe J."/>
            <person name="Montfort J."/>
            <person name="Bouchez O."/>
            <person name="Begum T."/>
            <person name="Mejri S."/>
            <person name="Adams A."/>
            <person name="Chen W.-J."/>
            <person name="Guiguen Y."/>
        </authorList>
    </citation>
    <scope>NUCLEOTIDE SEQUENCE</scope>
    <source>
        <tissue evidence="4">Blood</tissue>
    </source>
</reference>
<feature type="region of interest" description="Disordered" evidence="2">
    <location>
        <begin position="1417"/>
        <end position="1514"/>
    </location>
</feature>
<feature type="region of interest" description="Disordered" evidence="2">
    <location>
        <begin position="339"/>
        <end position="428"/>
    </location>
</feature>
<dbReference type="SUPFAM" id="SSF50729">
    <property type="entry name" value="PH domain-like"/>
    <property type="match status" value="1"/>
</dbReference>
<dbReference type="FunFam" id="2.30.29.30:FF:000083">
    <property type="entry name" value="Pleckstrin homology domain-containing family A member 5"/>
    <property type="match status" value="1"/>
</dbReference>
<comment type="caution">
    <text evidence="4">The sequence shown here is derived from an EMBL/GenBank/DDBJ whole genome shotgun (WGS) entry which is preliminary data.</text>
</comment>
<dbReference type="GO" id="GO:0080025">
    <property type="term" value="F:phosphatidylinositol-3,5-bisphosphate binding"/>
    <property type="evidence" value="ECO:0007669"/>
    <property type="project" value="TreeGrafter"/>
</dbReference>
<feature type="compositionally biased region" description="Basic and acidic residues" evidence="2">
    <location>
        <begin position="1202"/>
        <end position="1287"/>
    </location>
</feature>
<evidence type="ECO:0000256" key="2">
    <source>
        <dbReference type="SAM" id="MobiDB-lite"/>
    </source>
</evidence>
<feature type="compositionally biased region" description="Basic and acidic residues" evidence="2">
    <location>
        <begin position="1493"/>
        <end position="1514"/>
    </location>
</feature>
<dbReference type="PANTHER" id="PTHR12752:SF3">
    <property type="entry name" value="PLECKSTRIN HOMOLOGY DOMAIN-CONTAINING FAMILY A MEMBER 5"/>
    <property type="match status" value="1"/>
</dbReference>
<feature type="region of interest" description="Disordered" evidence="2">
    <location>
        <begin position="1"/>
        <end position="22"/>
    </location>
</feature>
<feature type="compositionally biased region" description="Low complexity" evidence="2">
    <location>
        <begin position="1176"/>
        <end position="1191"/>
    </location>
</feature>
<feature type="compositionally biased region" description="Polar residues" evidence="2">
    <location>
        <begin position="836"/>
        <end position="862"/>
    </location>
</feature>
<feature type="region of interest" description="Disordered" evidence="2">
    <location>
        <begin position="836"/>
        <end position="1074"/>
    </location>
</feature>
<feature type="compositionally biased region" description="Basic residues" evidence="2">
    <location>
        <begin position="82"/>
        <end position="91"/>
    </location>
</feature>
<dbReference type="Proteomes" id="UP000829720">
    <property type="component" value="Unassembled WGS sequence"/>
</dbReference>
<feature type="compositionally biased region" description="Polar residues" evidence="2">
    <location>
        <begin position="358"/>
        <end position="380"/>
    </location>
</feature>
<dbReference type="Pfam" id="PF25541">
    <property type="entry name" value="TBCA_PH"/>
    <property type="match status" value="1"/>
</dbReference>
<proteinExistence type="predicted"/>
<feature type="compositionally biased region" description="Basic and acidic residues" evidence="2">
    <location>
        <begin position="1375"/>
        <end position="1403"/>
    </location>
</feature>
<dbReference type="SMART" id="SM00233">
    <property type="entry name" value="PH"/>
    <property type="match status" value="1"/>
</dbReference>
<sequence length="1622" mass="185001">MLKFSTTHSSSHNERKVTCKHPISGLPSQDTCIFILSEQPVPKTPANEKKDRPLSTMTDASICTSGSDYATHPGSPPGRPSRPSKKVHNFGKRSNSIKRNPNAPVVRSGWLFKQDSAGMKLWKKRWFVLSDMCLFYYRDEKEEGILGSILLPSFHISMLSVDDHINKKYSFKATHPNMRTYYFCTDTAKDMESWMRVMTDAALVHTEPIKRQKMERCIVQEMNSTLCRRVVTRHEAHQQVLVQSEMQSKDIPWEAAVQCVQERERRSTDSGRAGESYDVQKDGAERPRPKSSSSRLQPSQAAAIVAAVISCAHQSNSAAPQQVSQYKVAQVNGAGDVSQVEDVNAPPTRASTHALPQRDSTQPQALPQKDLTQSQPQTQKDSAHSQAPAQASSQRDPAQFQTLPKRDCSRSQAPPQEPEKTLQRTNSMQQLEQWVRIQRGRVQEDDTRSISSYLTLPRKMPSQRAQVVSRYPEGYRTLPRNSMMRPDSICSLTPSLYDRALGGPSLSSAEKRRSMRDDTMWQLYEWRQRQTCVKHVPQSRGSYSTLPNPRTLIHPSDHMAPSIPTSPSHGSLARCQAYPSFSSYGADGMSSHLYQGDATIDRRHRKHVTQYVYPPDRRLLTATIPVQTVTAQSLQSKTPEELTLLLIKLRRQQAELSTARQHTLAQLLQLNLDGANPKALPEDYRDSSFAYRQDELDIDVKLSRLCEQDKVVRTQEHKLQQLYREKHTLETALLSASQEIEMSAGDQLVLQSVVQQRDLLQSGLLSTCRELSRTNASLERSWREYDRLEADVTLIRNNLLEQLEALGTPQTEPPSQQHVQIQKELWRIQDVTEALNKNRTQRSTEPLGTVSSKAASNQQKSEVSAVRRRSAQSPRPPLPQYYDIIELPPAVPPLPGSVQQAVGHTLPSRPEDRKHGQRNGSHSGPDYRLYKSEPELTTVAEVEESNGDDKTETAAEKEPASTKGLSYPVGVVSPRTKSPIPESSTIASYVTMRKGRKPDPKTERPHSAVEQAHPAEMGRPRMSVEEQLERIRRHRQGSLRGRKKGSSFTVVGRTPDNFHTMQTRKRSGVSPEIQELLASLREQDLLKEKQLAKEKEQESANEQKEELMKEGEKGASEQVNQKGEDMLKEQDPVKEEEKELSKEHKEKQANQPGEELMLKQDPVKGEEPEHVEEQRQNAQQVEEQKQNAQQVEEQKQNPQKVEVQKPEHGPVKELKQELLQVDEQKLEPVQVEEQKLGPEQVEEQKLDPEQVEEQKHEPEQEEEQKCEPEQVEEQKREPEQVEGEKQEVLQVEEQNQEVLQMDEQKQESVREEDPELVQEEEKVPSKEHEEDQVTKQEEDLVKALGPVKDQDQVVEKLESEPLKEQENEQGQELVNKVKEQVPVKEQEEEQINEHGEDGVNKQVLLREEQPELVNELELMPVKEEQTVKEQVEEQVKEHDQKPVMEPKELPMQKLMQTNEQEQMKEQEQENEPTKQQAPSKECEDDVKEEQVEEVEHIPEAEQEQEPTKEQEKVKEMVKLEPEPLREEGHMQSELQEVLLQEGDEIKALVARNSMQKMVPAVNFDPETKMEVPEAPEQEQLNNNSYELKGEEVKSLPALPRRPTPPPKPSPPQLADGSHFMCV</sequence>
<feature type="compositionally biased region" description="Polar residues" evidence="2">
    <location>
        <begin position="1"/>
        <end position="10"/>
    </location>
</feature>
<dbReference type="PANTHER" id="PTHR12752">
    <property type="entry name" value="PHOSPHOINOSITOL 3-PHOSPHATE-BINDING PROTEIN"/>
    <property type="match status" value="1"/>
</dbReference>
<feature type="region of interest" description="Disordered" evidence="2">
    <location>
        <begin position="65"/>
        <end position="101"/>
    </location>
</feature>
<accession>A0A8T3CE05</accession>